<proteinExistence type="predicted"/>
<keyword evidence="5" id="KW-0597">Phosphoprotein</keyword>
<dbReference type="PANTHER" id="PTHR45436:SF5">
    <property type="entry name" value="SENSOR HISTIDINE KINASE TRCS"/>
    <property type="match status" value="1"/>
</dbReference>
<gene>
    <name evidence="15" type="ORF">SAMN04487818_103218</name>
</gene>
<dbReference type="PROSITE" id="PS50885">
    <property type="entry name" value="HAMP"/>
    <property type="match status" value="1"/>
</dbReference>
<evidence type="ECO:0000256" key="1">
    <source>
        <dbReference type="ARBA" id="ARBA00000085"/>
    </source>
</evidence>
<evidence type="ECO:0000313" key="15">
    <source>
        <dbReference type="EMBL" id="SER41396.1"/>
    </source>
</evidence>
<dbReference type="InterPro" id="IPR003661">
    <property type="entry name" value="HisK_dim/P_dom"/>
</dbReference>
<evidence type="ECO:0000256" key="10">
    <source>
        <dbReference type="ARBA" id="ARBA00023012"/>
    </source>
</evidence>
<evidence type="ECO:0000256" key="5">
    <source>
        <dbReference type="ARBA" id="ARBA00022553"/>
    </source>
</evidence>
<evidence type="ECO:0000256" key="11">
    <source>
        <dbReference type="ARBA" id="ARBA00023136"/>
    </source>
</evidence>
<organism evidence="15 16">
    <name type="scientific">Actinokineospora terrae</name>
    <dbReference type="NCBI Taxonomy" id="155974"/>
    <lineage>
        <taxon>Bacteria</taxon>
        <taxon>Bacillati</taxon>
        <taxon>Actinomycetota</taxon>
        <taxon>Actinomycetes</taxon>
        <taxon>Pseudonocardiales</taxon>
        <taxon>Pseudonocardiaceae</taxon>
        <taxon>Actinokineospora</taxon>
    </lineage>
</organism>
<dbReference type="Pfam" id="PF02518">
    <property type="entry name" value="HATPase_c"/>
    <property type="match status" value="1"/>
</dbReference>
<dbReference type="CDD" id="cd00082">
    <property type="entry name" value="HisKA"/>
    <property type="match status" value="1"/>
</dbReference>
<evidence type="ECO:0000256" key="2">
    <source>
        <dbReference type="ARBA" id="ARBA00001968"/>
    </source>
</evidence>
<evidence type="ECO:0000259" key="13">
    <source>
        <dbReference type="PROSITE" id="PS50109"/>
    </source>
</evidence>
<feature type="transmembrane region" description="Helical" evidence="12">
    <location>
        <begin position="20"/>
        <end position="39"/>
    </location>
</feature>
<dbReference type="SMART" id="SM00387">
    <property type="entry name" value="HATPase_c"/>
    <property type="match status" value="1"/>
</dbReference>
<dbReference type="Gene3D" id="1.10.287.130">
    <property type="match status" value="1"/>
</dbReference>
<dbReference type="Proteomes" id="UP000199051">
    <property type="component" value="Unassembled WGS sequence"/>
</dbReference>
<dbReference type="SUPFAM" id="SSF47384">
    <property type="entry name" value="Homodimeric domain of signal transducing histidine kinase"/>
    <property type="match status" value="1"/>
</dbReference>
<protein>
    <recommendedName>
        <fullName evidence="4">histidine kinase</fullName>
        <ecNumber evidence="4">2.7.13.3</ecNumber>
    </recommendedName>
</protein>
<keyword evidence="8 15" id="KW-0418">Kinase</keyword>
<keyword evidence="9 12" id="KW-1133">Transmembrane helix</keyword>
<accession>A0A1H9NZJ4</accession>
<keyword evidence="16" id="KW-1185">Reference proteome</keyword>
<evidence type="ECO:0000313" key="16">
    <source>
        <dbReference type="Proteomes" id="UP000199051"/>
    </source>
</evidence>
<dbReference type="STRING" id="155974.SAMN04487818_103218"/>
<dbReference type="InterPro" id="IPR050428">
    <property type="entry name" value="TCS_sensor_his_kinase"/>
</dbReference>
<dbReference type="SMART" id="SM00304">
    <property type="entry name" value="HAMP"/>
    <property type="match status" value="1"/>
</dbReference>
<dbReference type="Pfam" id="PF00512">
    <property type="entry name" value="HisKA"/>
    <property type="match status" value="1"/>
</dbReference>
<dbReference type="InterPro" id="IPR003594">
    <property type="entry name" value="HATPase_dom"/>
</dbReference>
<dbReference type="FunFam" id="1.10.287.130:FF:000001">
    <property type="entry name" value="Two-component sensor histidine kinase"/>
    <property type="match status" value="1"/>
</dbReference>
<evidence type="ECO:0000256" key="8">
    <source>
        <dbReference type="ARBA" id="ARBA00022777"/>
    </source>
</evidence>
<dbReference type="EMBL" id="FOGI01000003">
    <property type="protein sequence ID" value="SER41396.1"/>
    <property type="molecule type" value="Genomic_DNA"/>
</dbReference>
<dbReference type="PANTHER" id="PTHR45436">
    <property type="entry name" value="SENSOR HISTIDINE KINASE YKOH"/>
    <property type="match status" value="1"/>
</dbReference>
<evidence type="ECO:0000259" key="14">
    <source>
        <dbReference type="PROSITE" id="PS50885"/>
    </source>
</evidence>
<feature type="transmembrane region" description="Helical" evidence="12">
    <location>
        <begin position="167"/>
        <end position="186"/>
    </location>
</feature>
<comment type="catalytic activity">
    <reaction evidence="1">
        <text>ATP + protein L-histidine = ADP + protein N-phospho-L-histidine.</text>
        <dbReference type="EC" id="2.7.13.3"/>
    </reaction>
</comment>
<evidence type="ECO:0000256" key="12">
    <source>
        <dbReference type="SAM" id="Phobius"/>
    </source>
</evidence>
<reference evidence="16" key="1">
    <citation type="submission" date="2016-10" db="EMBL/GenBank/DDBJ databases">
        <authorList>
            <person name="Varghese N."/>
            <person name="Submissions S."/>
        </authorList>
    </citation>
    <scope>NUCLEOTIDE SEQUENCE [LARGE SCALE GENOMIC DNA]</scope>
    <source>
        <strain evidence="16">DSM 44260</strain>
    </source>
</reference>
<dbReference type="GO" id="GO:0005509">
    <property type="term" value="F:calcium ion binding"/>
    <property type="evidence" value="ECO:0007669"/>
    <property type="project" value="UniProtKB-ARBA"/>
</dbReference>
<dbReference type="InterPro" id="IPR036097">
    <property type="entry name" value="HisK_dim/P_sf"/>
</dbReference>
<keyword evidence="7 12" id="KW-0812">Transmembrane</keyword>
<dbReference type="Gene3D" id="3.30.565.10">
    <property type="entry name" value="Histidine kinase-like ATPase, C-terminal domain"/>
    <property type="match status" value="1"/>
</dbReference>
<dbReference type="GO" id="GO:0000155">
    <property type="term" value="F:phosphorelay sensor kinase activity"/>
    <property type="evidence" value="ECO:0007669"/>
    <property type="project" value="InterPro"/>
</dbReference>
<feature type="domain" description="Histidine kinase" evidence="13">
    <location>
        <begin position="262"/>
        <end position="474"/>
    </location>
</feature>
<dbReference type="SMART" id="SM00388">
    <property type="entry name" value="HisKA"/>
    <property type="match status" value="1"/>
</dbReference>
<dbReference type="FunFam" id="3.30.565.10:FF:000006">
    <property type="entry name" value="Sensor histidine kinase WalK"/>
    <property type="match status" value="1"/>
</dbReference>
<dbReference type="SUPFAM" id="SSF55874">
    <property type="entry name" value="ATPase domain of HSP90 chaperone/DNA topoisomerase II/histidine kinase"/>
    <property type="match status" value="1"/>
</dbReference>
<dbReference type="SUPFAM" id="SSF158472">
    <property type="entry name" value="HAMP domain-like"/>
    <property type="match status" value="1"/>
</dbReference>
<dbReference type="InterPro" id="IPR003660">
    <property type="entry name" value="HAMP_dom"/>
</dbReference>
<dbReference type="GO" id="GO:0005886">
    <property type="term" value="C:plasma membrane"/>
    <property type="evidence" value="ECO:0007669"/>
    <property type="project" value="UniProtKB-SubCell"/>
</dbReference>
<evidence type="ECO:0000256" key="6">
    <source>
        <dbReference type="ARBA" id="ARBA00022679"/>
    </source>
</evidence>
<dbReference type="InterPro" id="IPR005467">
    <property type="entry name" value="His_kinase_dom"/>
</dbReference>
<dbReference type="PRINTS" id="PR00344">
    <property type="entry name" value="BCTRLSENSOR"/>
</dbReference>
<dbReference type="AlphaFoldDB" id="A0A1H9NZJ4"/>
<dbReference type="EC" id="2.7.13.3" evidence="4"/>
<keyword evidence="6" id="KW-0808">Transferase</keyword>
<evidence type="ECO:0000256" key="3">
    <source>
        <dbReference type="ARBA" id="ARBA00004236"/>
    </source>
</evidence>
<feature type="domain" description="HAMP" evidence="14">
    <location>
        <begin position="187"/>
        <end position="240"/>
    </location>
</feature>
<dbReference type="Pfam" id="PF00672">
    <property type="entry name" value="HAMP"/>
    <property type="match status" value="1"/>
</dbReference>
<evidence type="ECO:0000256" key="7">
    <source>
        <dbReference type="ARBA" id="ARBA00022692"/>
    </source>
</evidence>
<dbReference type="InterPro" id="IPR036890">
    <property type="entry name" value="HATPase_C_sf"/>
</dbReference>
<dbReference type="CDD" id="cd06225">
    <property type="entry name" value="HAMP"/>
    <property type="match status" value="1"/>
</dbReference>
<keyword evidence="11 12" id="KW-0472">Membrane</keyword>
<keyword evidence="10" id="KW-0902">Two-component regulatory system</keyword>
<comment type="cofactor">
    <cofactor evidence="2">
        <name>a divalent metal cation</name>
        <dbReference type="ChEBI" id="CHEBI:60240"/>
    </cofactor>
</comment>
<comment type="subcellular location">
    <subcellularLocation>
        <location evidence="3">Cell membrane</location>
    </subcellularLocation>
</comment>
<dbReference type="InterPro" id="IPR004358">
    <property type="entry name" value="Sig_transdc_His_kin-like_C"/>
</dbReference>
<dbReference type="CDD" id="cd00075">
    <property type="entry name" value="HATPase"/>
    <property type="match status" value="1"/>
</dbReference>
<evidence type="ECO:0000256" key="4">
    <source>
        <dbReference type="ARBA" id="ARBA00012438"/>
    </source>
</evidence>
<dbReference type="PROSITE" id="PS50109">
    <property type="entry name" value="HIS_KIN"/>
    <property type="match status" value="1"/>
</dbReference>
<name>A0A1H9NZJ4_9PSEU</name>
<dbReference type="RefSeq" id="WP_218150618.1">
    <property type="nucleotide sequence ID" value="NZ_FOGI01000003.1"/>
</dbReference>
<evidence type="ECO:0000256" key="9">
    <source>
        <dbReference type="ARBA" id="ARBA00022989"/>
    </source>
</evidence>
<dbReference type="Gene3D" id="6.10.340.10">
    <property type="match status" value="1"/>
</dbReference>
<sequence length="483" mass="51586">MSGLSRVKAAFGRLPLRVHLVLVIVVLTAAGLLGTWAIGSQVMQDYLLGQVDTRLDRMSGLAQRQLLTGFEPARANRGQAWAQQEIVVLLHADGQALDLTPRRDSGPRPALPAFGTVPSGTYVTVDSVGDSTPRWRVLVRPVGADEVVVAASQADVDTAVDDLRRTFLLISLGALVLLAGTGYALVRGSLRPLEEVESTAEVIAAGDLSRRVPVRRPGSEVGRLAVSLNGMLGQIEQAFHARARSEEAARVSEGRMRRFVADASHELRTPLTSIRGYAELYRQGAAADVGEVMARIEGQAERMSALVADLLLLASLDRQRPLELAPADLAVIAVDAVHEARVVAPGRSISLKLDIGGEQAAVLGDTQRLRQVASNLVGNALRHTEGAIEVRVRLIGPRAALEVSDEGPGLTPAEMQRVFERFYRADPSRTQESGGTGLGLAIVDAVVSAHGGSVAVESELGKGTTFSVELPRLPETWTDQHRD</sequence>